<dbReference type="PANTHER" id="PTHR43309">
    <property type="entry name" value="5-OXOPROLINASE SUBUNIT C"/>
    <property type="match status" value="1"/>
</dbReference>
<evidence type="ECO:0000256" key="3">
    <source>
        <dbReference type="ARBA" id="ARBA00022840"/>
    </source>
</evidence>
<dbReference type="Gene3D" id="2.40.100.10">
    <property type="entry name" value="Cyclophilin-like"/>
    <property type="match status" value="1"/>
</dbReference>
<dbReference type="InterPro" id="IPR052708">
    <property type="entry name" value="PxpC"/>
</dbReference>
<protein>
    <recommendedName>
        <fullName evidence="4">Carboxyltransferase domain-containing protein</fullName>
    </recommendedName>
</protein>
<keyword evidence="1" id="KW-0547">Nucleotide-binding</keyword>
<evidence type="ECO:0000313" key="6">
    <source>
        <dbReference type="Proteomes" id="UP000625780"/>
    </source>
</evidence>
<dbReference type="EMBL" id="BMFH01000001">
    <property type="protein sequence ID" value="GGD39810.1"/>
    <property type="molecule type" value="Genomic_DNA"/>
</dbReference>
<dbReference type="Pfam" id="PF02626">
    <property type="entry name" value="CT_A_B"/>
    <property type="match status" value="1"/>
</dbReference>
<dbReference type="InterPro" id="IPR029000">
    <property type="entry name" value="Cyclophilin-like_dom_sf"/>
</dbReference>
<keyword evidence="6" id="KW-1185">Reference proteome</keyword>
<dbReference type="Proteomes" id="UP000625780">
    <property type="component" value="Unassembled WGS sequence"/>
</dbReference>
<dbReference type="InterPro" id="IPR003778">
    <property type="entry name" value="CT_A_B"/>
</dbReference>
<reference evidence="6" key="1">
    <citation type="journal article" date="2019" name="Int. J. Syst. Evol. Microbiol.">
        <title>The Global Catalogue of Microorganisms (GCM) 10K type strain sequencing project: providing services to taxonomists for standard genome sequencing and annotation.</title>
        <authorList>
            <consortium name="The Broad Institute Genomics Platform"/>
            <consortium name="The Broad Institute Genome Sequencing Center for Infectious Disease"/>
            <person name="Wu L."/>
            <person name="Ma J."/>
        </authorList>
    </citation>
    <scope>NUCLEOTIDE SEQUENCE [LARGE SCALE GENOMIC DNA]</scope>
    <source>
        <strain evidence="6">CGMCC 1.12606</strain>
    </source>
</reference>
<name>A0ABQ1QPM2_9FLAO</name>
<feature type="domain" description="Carboxyltransferase" evidence="4">
    <location>
        <begin position="23"/>
        <end position="280"/>
    </location>
</feature>
<accession>A0ABQ1QPM2</accession>
<evidence type="ECO:0000256" key="1">
    <source>
        <dbReference type="ARBA" id="ARBA00022741"/>
    </source>
</evidence>
<evidence type="ECO:0000313" key="5">
    <source>
        <dbReference type="EMBL" id="GGD39810.1"/>
    </source>
</evidence>
<organism evidence="5 6">
    <name type="scientific">Muriicola marianensis</name>
    <dbReference type="NCBI Taxonomy" id="1324801"/>
    <lineage>
        <taxon>Bacteria</taxon>
        <taxon>Pseudomonadati</taxon>
        <taxon>Bacteroidota</taxon>
        <taxon>Flavobacteriia</taxon>
        <taxon>Flavobacteriales</taxon>
        <taxon>Flavobacteriaceae</taxon>
        <taxon>Muriicola</taxon>
    </lineage>
</organism>
<dbReference type="PANTHER" id="PTHR43309:SF3">
    <property type="entry name" value="5-OXOPROLINASE SUBUNIT C"/>
    <property type="match status" value="1"/>
</dbReference>
<evidence type="ECO:0000256" key="2">
    <source>
        <dbReference type="ARBA" id="ARBA00022801"/>
    </source>
</evidence>
<gene>
    <name evidence="5" type="ORF">GCM10011361_03670</name>
</gene>
<dbReference type="SMART" id="SM00797">
    <property type="entry name" value="AHS2"/>
    <property type="match status" value="1"/>
</dbReference>
<evidence type="ECO:0000259" key="4">
    <source>
        <dbReference type="SMART" id="SM00797"/>
    </source>
</evidence>
<proteinExistence type="predicted"/>
<dbReference type="RefSeq" id="WP_188369004.1">
    <property type="nucleotide sequence ID" value="NZ_BMFH01000001.1"/>
</dbReference>
<sequence length="280" mass="31118">MLKIVKSGFFTTIQDSGRFGFRHLGVPVSGSMDRAAAHLANAMLENPDESAVLEVTMSGPVLEFTKDTWIALAGANLSPKLNEVDIDNHSVHRIRSGDRLAFGKHIDGLRGYVAIKGGFETEEVLKSRSFYKPITEKDHLVAGMELHYEEVSEFEPKITHVIPEVIDRVLKLKASPGPEFDILDSKQKELLFNQPFTIAKENNRMAYQLQEILGSHQHPMLTSATLPGTVQLTPGGKLIILMRDGQTTGGYPRILQISEDSINKLAQKTFGDTLYFKREG</sequence>
<keyword evidence="2" id="KW-0378">Hydrolase</keyword>
<keyword evidence="3" id="KW-0067">ATP-binding</keyword>
<comment type="caution">
    <text evidence="5">The sequence shown here is derived from an EMBL/GenBank/DDBJ whole genome shotgun (WGS) entry which is preliminary data.</text>
</comment>